<evidence type="ECO:0000313" key="8">
    <source>
        <dbReference type="Proteomes" id="UP000233417"/>
    </source>
</evidence>
<evidence type="ECO:0000256" key="4">
    <source>
        <dbReference type="ARBA" id="ARBA00022801"/>
    </source>
</evidence>
<dbReference type="InterPro" id="IPR036962">
    <property type="entry name" value="Glyco_hydro_3_N_sf"/>
</dbReference>
<evidence type="ECO:0000313" key="7">
    <source>
        <dbReference type="EMBL" id="PKN02860.1"/>
    </source>
</evidence>
<protein>
    <recommendedName>
        <fullName evidence="3">beta-N-acetylhexosaminidase</fullName>
        <ecNumber evidence="3">3.2.1.52</ecNumber>
    </recommendedName>
</protein>
<dbReference type="SUPFAM" id="SSF51445">
    <property type="entry name" value="(Trans)glycosidases"/>
    <property type="match status" value="1"/>
</dbReference>
<comment type="similarity">
    <text evidence="2">Belongs to the glycosyl hydrolase 3 family.</text>
</comment>
<dbReference type="GO" id="GO:0005975">
    <property type="term" value="P:carbohydrate metabolic process"/>
    <property type="evidence" value="ECO:0007669"/>
    <property type="project" value="InterPro"/>
</dbReference>
<keyword evidence="4" id="KW-0378">Hydrolase</keyword>
<dbReference type="Pfam" id="PF00933">
    <property type="entry name" value="Glyco_hydro_3"/>
    <property type="match status" value="1"/>
</dbReference>
<dbReference type="GO" id="GO:0009254">
    <property type="term" value="P:peptidoglycan turnover"/>
    <property type="evidence" value="ECO:0007669"/>
    <property type="project" value="TreeGrafter"/>
</dbReference>
<comment type="caution">
    <text evidence="7">The sequence shown here is derived from an EMBL/GenBank/DDBJ whole genome shotgun (WGS) entry which is preliminary data.</text>
</comment>
<dbReference type="PANTHER" id="PTHR30480:SF13">
    <property type="entry name" value="BETA-HEXOSAMINIDASE"/>
    <property type="match status" value="1"/>
</dbReference>
<evidence type="ECO:0000256" key="1">
    <source>
        <dbReference type="ARBA" id="ARBA00001231"/>
    </source>
</evidence>
<dbReference type="InterPro" id="IPR017853">
    <property type="entry name" value="GH"/>
</dbReference>
<gene>
    <name evidence="7" type="ORF">CVU76_02440</name>
</gene>
<evidence type="ECO:0000259" key="6">
    <source>
        <dbReference type="Pfam" id="PF00933"/>
    </source>
</evidence>
<reference evidence="7 8" key="1">
    <citation type="journal article" date="2017" name="ISME J.">
        <title>Potential for microbial H2 and metal transformations associated with novel bacteria and archaea in deep terrestrial subsurface sediments.</title>
        <authorList>
            <person name="Hernsdorf A.W."/>
            <person name="Amano Y."/>
            <person name="Miyakawa K."/>
            <person name="Ise K."/>
            <person name="Suzuki Y."/>
            <person name="Anantharaman K."/>
            <person name="Probst A."/>
            <person name="Burstein D."/>
            <person name="Thomas B.C."/>
            <person name="Banfield J.F."/>
        </authorList>
    </citation>
    <scope>NUCLEOTIDE SEQUENCE [LARGE SCALE GENOMIC DNA]</scope>
    <source>
        <strain evidence="7">HGW-Dojkabacteria-1</strain>
    </source>
</reference>
<name>A0A2N2F3S6_9BACT</name>
<evidence type="ECO:0000256" key="5">
    <source>
        <dbReference type="ARBA" id="ARBA00023295"/>
    </source>
</evidence>
<dbReference type="EC" id="3.2.1.52" evidence="3"/>
<dbReference type="Gene3D" id="3.20.20.300">
    <property type="entry name" value="Glycoside hydrolase, family 3, N-terminal domain"/>
    <property type="match status" value="1"/>
</dbReference>
<dbReference type="PANTHER" id="PTHR30480">
    <property type="entry name" value="BETA-HEXOSAMINIDASE-RELATED"/>
    <property type="match status" value="1"/>
</dbReference>
<accession>A0A2N2F3S6</accession>
<organism evidence="7 8">
    <name type="scientific">Candidatus Dojkabacteria bacterium HGW-Dojkabacteria-1</name>
    <dbReference type="NCBI Taxonomy" id="2013761"/>
    <lineage>
        <taxon>Bacteria</taxon>
        <taxon>Candidatus Dojkabacteria</taxon>
    </lineage>
</organism>
<feature type="domain" description="Glycoside hydrolase family 3 N-terminal" evidence="6">
    <location>
        <begin position="44"/>
        <end position="356"/>
    </location>
</feature>
<evidence type="ECO:0000256" key="2">
    <source>
        <dbReference type="ARBA" id="ARBA00005336"/>
    </source>
</evidence>
<dbReference type="InterPro" id="IPR001764">
    <property type="entry name" value="Glyco_hydro_3_N"/>
</dbReference>
<dbReference type="GO" id="GO:0004563">
    <property type="term" value="F:beta-N-acetylhexosaminidase activity"/>
    <property type="evidence" value="ECO:0007669"/>
    <property type="project" value="UniProtKB-EC"/>
</dbReference>
<dbReference type="Proteomes" id="UP000233417">
    <property type="component" value="Unassembled WGS sequence"/>
</dbReference>
<dbReference type="EMBL" id="PHAO01000001">
    <property type="protein sequence ID" value="PKN02860.1"/>
    <property type="molecule type" value="Genomic_DNA"/>
</dbReference>
<evidence type="ECO:0000256" key="3">
    <source>
        <dbReference type="ARBA" id="ARBA00012663"/>
    </source>
</evidence>
<dbReference type="AlphaFoldDB" id="A0A2N2F3S6"/>
<proteinExistence type="inferred from homology"/>
<keyword evidence="5" id="KW-0326">Glycosidase</keyword>
<comment type="catalytic activity">
    <reaction evidence="1">
        <text>Hydrolysis of terminal non-reducing N-acetyl-D-hexosamine residues in N-acetyl-beta-D-hexosaminides.</text>
        <dbReference type="EC" id="3.2.1.52"/>
    </reaction>
</comment>
<dbReference type="InterPro" id="IPR050226">
    <property type="entry name" value="NagZ_Beta-hexosaminidase"/>
</dbReference>
<sequence>MKKNISKILLLVVFLIFCTIAIGFLTPYFSGKRVDTQQMLSEMTLEEKVGQLFIFGFWGKEPDYYITKMIKERYIGGVILLGYNIDSEEQVTKLTSSLQALSKIPLFISVDQEGGEVARIWFEDTYDISQYDIENEKEAFKVAKDRGKQLKELGINMNFSPVLDHVTNEQSFLFTRSFRGTPQEVSDLAVAMVKGYKSAGIISSVKHFPGHSNETLDSHSQLDSVDISADELDEYIFQFKEVLKYTDTVMTGHMLFPKIDKDNPTTVSSYFVDTLLRKELGFEGLIITDDMQMKSIYDMYSVREAAVKAVLVGNDILIYTGEPEEQAEAYRAVLEAVKEGVIKEEDLNRKVLKILDLKYSLR</sequence>